<dbReference type="InterPro" id="IPR052587">
    <property type="entry name" value="TELO2-interacting_protein_1"/>
</dbReference>
<dbReference type="SUPFAM" id="SSF48371">
    <property type="entry name" value="ARM repeat"/>
    <property type="match status" value="1"/>
</dbReference>
<dbReference type="InterPro" id="IPR057566">
    <property type="entry name" value="TPR_TTI1_N"/>
</dbReference>
<dbReference type="PANTHER" id="PTHR18460:SF3">
    <property type="entry name" value="TELO2-INTERACTING PROTEIN 1 HOMOLOG"/>
    <property type="match status" value="1"/>
</dbReference>
<gene>
    <name evidence="4" type="ORF">VTJ49DRAFT_1886</name>
</gene>
<dbReference type="InterPro" id="IPR057567">
    <property type="entry name" value="TPR_TTI1_C"/>
</dbReference>
<dbReference type="Gene3D" id="1.25.10.10">
    <property type="entry name" value="Leucine-rich Repeat Variant"/>
    <property type="match status" value="2"/>
</dbReference>
<reference evidence="4 5" key="1">
    <citation type="journal article" date="2024" name="Commun. Biol.">
        <title>Comparative genomic analysis of thermophilic fungi reveals convergent evolutionary adaptations and gene losses.</title>
        <authorList>
            <person name="Steindorff A.S."/>
            <person name="Aguilar-Pontes M.V."/>
            <person name="Robinson A.J."/>
            <person name="Andreopoulos B."/>
            <person name="LaButti K."/>
            <person name="Kuo A."/>
            <person name="Mondo S."/>
            <person name="Riley R."/>
            <person name="Otillar R."/>
            <person name="Haridas S."/>
            <person name="Lipzen A."/>
            <person name="Grimwood J."/>
            <person name="Schmutz J."/>
            <person name="Clum A."/>
            <person name="Reid I.D."/>
            <person name="Moisan M.C."/>
            <person name="Butler G."/>
            <person name="Nguyen T.T.M."/>
            <person name="Dewar K."/>
            <person name="Conant G."/>
            <person name="Drula E."/>
            <person name="Henrissat B."/>
            <person name="Hansel C."/>
            <person name="Singer S."/>
            <person name="Hutchinson M.I."/>
            <person name="de Vries R.P."/>
            <person name="Natvig D.O."/>
            <person name="Powell A.J."/>
            <person name="Tsang A."/>
            <person name="Grigoriev I.V."/>
        </authorList>
    </citation>
    <scope>NUCLEOTIDE SEQUENCE [LARGE SCALE GENOMIC DNA]</scope>
    <source>
        <strain evidence="4 5">CBS 620.91</strain>
    </source>
</reference>
<dbReference type="Proteomes" id="UP001583172">
    <property type="component" value="Unassembled WGS sequence"/>
</dbReference>
<dbReference type="PANTHER" id="PTHR18460">
    <property type="entry name" value="TEL2 INTERACTING PROTEIN 1 TTI1 FAMILY MEMBER"/>
    <property type="match status" value="1"/>
</dbReference>
<dbReference type="EMBL" id="JAZGSY010000176">
    <property type="protein sequence ID" value="KAL1839085.1"/>
    <property type="molecule type" value="Genomic_DNA"/>
</dbReference>
<evidence type="ECO:0000313" key="5">
    <source>
        <dbReference type="Proteomes" id="UP001583172"/>
    </source>
</evidence>
<evidence type="ECO:0000259" key="2">
    <source>
        <dbReference type="Pfam" id="PF24173"/>
    </source>
</evidence>
<name>A0ABR3VB67_HUMIN</name>
<keyword evidence="5" id="KW-1185">Reference proteome</keyword>
<feature type="region of interest" description="Disordered" evidence="1">
    <location>
        <begin position="731"/>
        <end position="793"/>
    </location>
</feature>
<evidence type="ECO:0000313" key="4">
    <source>
        <dbReference type="EMBL" id="KAL1839085.1"/>
    </source>
</evidence>
<dbReference type="PIRSF" id="PIRSF005250">
    <property type="entry name" value="UCP005250"/>
    <property type="match status" value="1"/>
</dbReference>
<dbReference type="Pfam" id="PF24181">
    <property type="entry name" value="TPR_TTI1_C"/>
    <property type="match status" value="1"/>
</dbReference>
<feature type="compositionally biased region" description="Acidic residues" evidence="1">
    <location>
        <begin position="769"/>
        <end position="780"/>
    </location>
</feature>
<evidence type="ECO:0000256" key="1">
    <source>
        <dbReference type="SAM" id="MobiDB-lite"/>
    </source>
</evidence>
<dbReference type="Pfam" id="PF21547">
    <property type="entry name" value="TTI1"/>
    <property type="match status" value="1"/>
</dbReference>
<dbReference type="InterPro" id="IPR011989">
    <property type="entry name" value="ARM-like"/>
</dbReference>
<comment type="caution">
    <text evidence="4">The sequence shown here is derived from an EMBL/GenBank/DDBJ whole genome shotgun (WGS) entry which is preliminary data.</text>
</comment>
<evidence type="ECO:0000259" key="3">
    <source>
        <dbReference type="Pfam" id="PF24181"/>
    </source>
</evidence>
<dbReference type="Pfam" id="PF24173">
    <property type="entry name" value="TPR_TTI1_N"/>
    <property type="match status" value="2"/>
</dbReference>
<dbReference type="InterPro" id="IPR049362">
    <property type="entry name" value="TTI1_rpt"/>
</dbReference>
<feature type="domain" description="TTI1 N-terminal TPR" evidence="2">
    <location>
        <begin position="245"/>
        <end position="310"/>
    </location>
</feature>
<accession>A0ABR3VB67</accession>
<dbReference type="InterPro" id="IPR016024">
    <property type="entry name" value="ARM-type_fold"/>
</dbReference>
<feature type="domain" description="TTI1 N-terminal TPR" evidence="2">
    <location>
        <begin position="14"/>
        <end position="230"/>
    </location>
</feature>
<dbReference type="InterPro" id="IPR016441">
    <property type="entry name" value="Tti1"/>
</dbReference>
<protein>
    <submittedName>
        <fullName evidence="4">Uncharacterized protein</fullName>
    </submittedName>
</protein>
<sequence length="1070" mass="115982">MATVSPLSQRTEFFQQLKRVCVPLSHHALAPEDKPVDPKAVLGLLETLIGLWTTQAGKDATILDEKLADYVFFPLSHMLKVRDRYPIRVTEAVVRLLRELIQYGWKAKASPQLVRELLIFISVLLGGIPSQPKKDIPEELTIEGFRALAALVSVAQPSYLVQPRDSPSDGKTSPLPYAIEVTLDGITEETVAAVQLEALNALRAILTTVKDNAVLAQFLPGTVSALTKVLAPPRANSAPAAPELLTPSWLKATSAQVKIALSAVLKLRGHDSDDVQEALHKFCIGLLDECHASLTNCRLILVETAMMLEEQDAVRSPLQTSLQDLAGVYPELGDSIKSALYNWITGLPRVMQSADERVKELAVRSILRGSNLAAALRMDSSTLEDALGDSLRDSIVTLIKSSKLPKIVDDVAVDMVGSSTELVKPGMEMAGYGPVLLNSVSEKTTREAIGTLVARIGSTAQQVKLATTMLGYVRDCDGVDQIASFWLAFELLKSAYSQSSDMDELFDLSSLGESQLQEEAFRELYEFSASLLSAHSDTEEQDWRLEAIALEVSAFAASRLKADFRPELIDVLYPITTFLGSAIPQLRQHAITTLNVIAACCGYKSVSDLIIENADYMVNSISLRLNTFDISPASTKVLTMVIRLTGPRLLPFLDDVVSAIFAALDNYHGYPIFVESLFSVLSEVVTQGVKSDKLLLEDANHTAIDHRKKPPTSLGIPGILDTLSKRLERAARTAEEDALPFESHPKKPWGPPKDQAKSLLDKLTNPDPSSEDNDDDDNEATDNNNTRDLEKPKTPTYTLLTHILSLTQHYLTSPTPTLRKSLLDIITTVSPALAPDENAFLPLVHAVWPVVFSRLYDAEGYVQIAACHSLAALCKAAGDFLSTRFKTEWEGKMKRWAGRVKGEAEKVKAQGRGGGGGGRGGLLTKGARDGGILIPVAGADGEKVVKRVGGSSTASSELTTPGSLVPGAGAGGGALGRFAQTWQIWEAVLGLLAAIVGYVRIDDGMFDEILALGADALPRHEELREAMEAVNSDAVWLAMYERGMVKVEREPEVVKGWEFGFAPLRVGGSA</sequence>
<proteinExistence type="predicted"/>
<feature type="domain" description="TTI1 C-terminal TPR" evidence="3">
    <location>
        <begin position="767"/>
        <end position="887"/>
    </location>
</feature>
<organism evidence="4 5">
    <name type="scientific">Humicola insolens</name>
    <name type="common">Soft-rot fungus</name>
    <dbReference type="NCBI Taxonomy" id="85995"/>
    <lineage>
        <taxon>Eukaryota</taxon>
        <taxon>Fungi</taxon>
        <taxon>Dikarya</taxon>
        <taxon>Ascomycota</taxon>
        <taxon>Pezizomycotina</taxon>
        <taxon>Sordariomycetes</taxon>
        <taxon>Sordariomycetidae</taxon>
        <taxon>Sordariales</taxon>
        <taxon>Chaetomiaceae</taxon>
        <taxon>Mycothermus</taxon>
    </lineage>
</organism>